<evidence type="ECO:0000256" key="1">
    <source>
        <dbReference type="ARBA" id="ARBA00005862"/>
    </source>
</evidence>
<evidence type="ECO:0000259" key="6">
    <source>
        <dbReference type="PROSITE" id="PS51645"/>
    </source>
</evidence>
<comment type="function">
    <text evidence="5">May have a photoreceptor function.</text>
</comment>
<comment type="similarity">
    <text evidence="1 5">Belongs to the DNA photolyase class-1 family.</text>
</comment>
<evidence type="ECO:0000256" key="4">
    <source>
        <dbReference type="ARBA" id="ARBA00022991"/>
    </source>
</evidence>
<dbReference type="Pfam" id="PF03441">
    <property type="entry name" value="FAD_binding_7"/>
    <property type="match status" value="1"/>
</dbReference>
<dbReference type="InterPro" id="IPR014729">
    <property type="entry name" value="Rossmann-like_a/b/a_fold"/>
</dbReference>
<keyword evidence="3 5" id="KW-0274">FAD</keyword>
<reference evidence="7" key="1">
    <citation type="submission" date="2019-10" db="EMBL/GenBank/DDBJ databases">
        <authorList>
            <person name="Soares A.E.R."/>
            <person name="Aleixo A."/>
            <person name="Schneider P."/>
            <person name="Miyaki C.Y."/>
            <person name="Schneider M.P."/>
            <person name="Mello C."/>
            <person name="Vasconcelos A.T.R."/>
        </authorList>
    </citation>
    <scope>NUCLEOTIDE SEQUENCE</scope>
    <source>
        <tissue evidence="7">Muscle</tissue>
    </source>
</reference>
<dbReference type="PANTHER" id="PTHR11455">
    <property type="entry name" value="CRYPTOCHROME"/>
    <property type="match status" value="1"/>
</dbReference>
<dbReference type="SUPFAM" id="SSF52425">
    <property type="entry name" value="Cryptochrome/photolyase, N-terminal domain"/>
    <property type="match status" value="1"/>
</dbReference>
<comment type="caution">
    <text evidence="7">The sequence shown here is derived from an EMBL/GenBank/DDBJ whole genome shotgun (WGS) entry which is preliminary data.</text>
</comment>
<name>A0ABQ9CTL3_9PASS</name>
<comment type="cofactor">
    <cofactor evidence="5">
        <name>(6R)-5,10-methylene-5,6,7,8-tetrahydrofolate</name>
        <dbReference type="ChEBI" id="CHEBI:15636"/>
    </cofactor>
    <text evidence="5">Binds 1 5,10-methenyltetrahydrofolate (MTHF) per subunit.</text>
</comment>
<dbReference type="PROSITE" id="PS51645">
    <property type="entry name" value="PHR_CRY_ALPHA_BETA"/>
    <property type="match status" value="1"/>
</dbReference>
<organism evidence="7 8">
    <name type="scientific">Willisornis vidua</name>
    <name type="common">Xingu scale-backed antbird</name>
    <dbReference type="NCBI Taxonomy" id="1566151"/>
    <lineage>
        <taxon>Eukaryota</taxon>
        <taxon>Metazoa</taxon>
        <taxon>Chordata</taxon>
        <taxon>Craniata</taxon>
        <taxon>Vertebrata</taxon>
        <taxon>Euteleostomi</taxon>
        <taxon>Archelosauria</taxon>
        <taxon>Archosauria</taxon>
        <taxon>Dinosauria</taxon>
        <taxon>Saurischia</taxon>
        <taxon>Theropoda</taxon>
        <taxon>Coelurosauria</taxon>
        <taxon>Aves</taxon>
        <taxon>Neognathae</taxon>
        <taxon>Neoaves</taxon>
        <taxon>Telluraves</taxon>
        <taxon>Australaves</taxon>
        <taxon>Passeriformes</taxon>
        <taxon>Thamnophilidae</taxon>
        <taxon>Willisornis</taxon>
    </lineage>
</organism>
<keyword evidence="4 5" id="KW-0157">Chromophore</keyword>
<evidence type="ECO:0000256" key="5">
    <source>
        <dbReference type="RuleBase" id="RU367151"/>
    </source>
</evidence>
<comment type="cofactor">
    <cofactor evidence="5">
        <name>FAD</name>
        <dbReference type="ChEBI" id="CHEBI:57692"/>
    </cofactor>
    <text evidence="5">Binds 1 FAD per subunit.</text>
</comment>
<sequence>MSRAARAVICLLRCDLRAHDNQVLHWAQDNADFVIPLYCFDPRHYLGTHCFGFPKTGPHRLRFLLESVKDLRETLKKKGSTLVVRKGKPEDVVRDLITQLGSVSAVAFHEEATQEELDVEKGLCQVCSQHGVKIQTFWASTLYHRDDLPFRPITRLPDVYTHFRRAVESEAKVRPTLRMADQLKPLAPGVEEGCIPTMEDLGQKGGSSALSSCSLSPCRWGGGEIEKGKSEKSPGLRLALGCISPRYIYEQIQKYEKERTANQSTYWVLFELLWRDYFRFVALKYGRRIFSSRGVYGSPCLERKGLQSKEIPWKKDLQLFDCWKEGKTGVPFVDANMRELNATGFMSNRGRQNVASFLTKDLGLDWRMGAEWFEYLLVDYNVCSNYGNWLYSAGIGNDPRDNRKFNIIKQGLDYDGNGDYVRLWVPELQGIKGADIHSPWALSSAALSQAGVTLGETYPRPVVTAPEWSRHISQRPNVFLAGRAWEFGDSHICAVMEHRHLRGSPSLNTDPKNGTWLWST</sequence>
<dbReference type="Gene3D" id="1.10.579.10">
    <property type="entry name" value="DNA Cyclobutane Dipyrimidine Photolyase, subunit A, domain 3"/>
    <property type="match status" value="1"/>
</dbReference>
<dbReference type="PRINTS" id="PR00147">
    <property type="entry name" value="DNAPHOTLYASE"/>
</dbReference>
<dbReference type="InterPro" id="IPR036134">
    <property type="entry name" value="Crypto/Photolyase_FAD-like_sf"/>
</dbReference>
<keyword evidence="8" id="KW-1185">Reference proteome</keyword>
<dbReference type="Gene3D" id="3.40.50.620">
    <property type="entry name" value="HUPs"/>
    <property type="match status" value="1"/>
</dbReference>
<dbReference type="SUPFAM" id="SSF48173">
    <property type="entry name" value="Cryptochrome/photolyase FAD-binding domain"/>
    <property type="match status" value="1"/>
</dbReference>
<dbReference type="Gene3D" id="1.25.40.80">
    <property type="match status" value="2"/>
</dbReference>
<dbReference type="EMBL" id="WHWB01034692">
    <property type="protein sequence ID" value="KAJ7405788.1"/>
    <property type="molecule type" value="Genomic_DNA"/>
</dbReference>
<gene>
    <name evidence="7" type="ORF">WISP_137585</name>
</gene>
<dbReference type="InterPro" id="IPR014133">
    <property type="entry name" value="Cry_DASH"/>
</dbReference>
<dbReference type="PANTHER" id="PTHR11455:SF22">
    <property type="entry name" value="CRYPTOCHROME DASH"/>
    <property type="match status" value="1"/>
</dbReference>
<evidence type="ECO:0000256" key="3">
    <source>
        <dbReference type="ARBA" id="ARBA00022827"/>
    </source>
</evidence>
<feature type="domain" description="Photolyase/cryptochrome alpha/beta" evidence="6">
    <location>
        <begin position="6"/>
        <end position="142"/>
    </location>
</feature>
<dbReference type="InterPro" id="IPR002081">
    <property type="entry name" value="Cryptochrome/DNA_photolyase_1"/>
</dbReference>
<accession>A0ABQ9CTL3</accession>
<dbReference type="InterPro" id="IPR005101">
    <property type="entry name" value="Cryptochr/Photolyase_FAD-bd"/>
</dbReference>
<evidence type="ECO:0000256" key="2">
    <source>
        <dbReference type="ARBA" id="ARBA00022630"/>
    </source>
</evidence>
<evidence type="ECO:0000313" key="7">
    <source>
        <dbReference type="EMBL" id="KAJ7405788.1"/>
    </source>
</evidence>
<evidence type="ECO:0000313" key="8">
    <source>
        <dbReference type="Proteomes" id="UP001145742"/>
    </source>
</evidence>
<dbReference type="Pfam" id="PF00875">
    <property type="entry name" value="DNA_photolyase"/>
    <property type="match status" value="1"/>
</dbReference>
<dbReference type="NCBIfam" id="TIGR02765">
    <property type="entry name" value="crypto_DASH"/>
    <property type="match status" value="1"/>
</dbReference>
<dbReference type="InterPro" id="IPR036155">
    <property type="entry name" value="Crypto/Photolyase_N_sf"/>
</dbReference>
<keyword evidence="2 5" id="KW-0285">Flavoprotein</keyword>
<dbReference type="Proteomes" id="UP001145742">
    <property type="component" value="Unassembled WGS sequence"/>
</dbReference>
<proteinExistence type="inferred from homology"/>
<protein>
    <recommendedName>
        <fullName evidence="5">Cryptochrome DASH</fullName>
    </recommendedName>
</protein>
<dbReference type="InterPro" id="IPR006050">
    <property type="entry name" value="DNA_photolyase_N"/>
</dbReference>